<name>A0A1Y2DF29_9PEZI</name>
<comment type="caution">
    <text evidence="2">The sequence shown here is derived from an EMBL/GenBank/DDBJ whole genome shotgun (WGS) entry which is preliminary data.</text>
</comment>
<dbReference type="InterPro" id="IPR023631">
    <property type="entry name" value="Amidase_dom"/>
</dbReference>
<sequence>MSSTRRFANYPKAREGPATPYVSGVEKNPVLRGWPLIVGSNLIIRSTTIANLFWSNAHFGKIKDIPGLDKLQYRYEPTVIPIAEENASTQVELGPELYIRMPDDLPGRYYTVADYHEAYKTGQVTPLQVAKALLPIIRRDLTPPGKYSSAWVSSDVHRILTDAKASTERYASGKFLSIVDGVPFGVKDDTDVEGYVSHWGMAYDPKLAFFRPAKKTSESVSHILKAGGIMIGKQTQHELGSDTTGCNPRWGSPINWYNKSYYTGGSSSGAGSALGAGLVPISIGTDAGGSCRLPPSFNGVYAIKTSHGRTETMTTSVCVTSPMATNVTDLIVAYRLISQPNFDDPSQSLFSRSIPTSPPVRKFIGIYPEWFQDATPEVVDLCEKAINYLTSKCGYEVVHISIPYIREGQVAHGASCLGEAAETARMRTPNPADRFSIVNHVNKVLLAVGAQTSMLDYCKFSQLRELHMEHLAFLFQEYPGLFIMTPAAPDAGYKISPSDEEYGFSDTNMTLRSMRYAWLANWTGCPAAVAPVGYVNPEVGEGKLSVSLMAMGEWGAEEQLLSWAREVETYLNEVYPGGRIKPQDWANVLDMAKKID</sequence>
<dbReference type="InterPro" id="IPR000120">
    <property type="entry name" value="Amidase"/>
</dbReference>
<evidence type="ECO:0000313" key="2">
    <source>
        <dbReference type="EMBL" id="ORY57736.1"/>
    </source>
</evidence>
<dbReference type="InParanoid" id="A0A1Y2DF29"/>
<dbReference type="RefSeq" id="XP_040710865.1">
    <property type="nucleotide sequence ID" value="XM_040865654.1"/>
</dbReference>
<dbReference type="InterPro" id="IPR036928">
    <property type="entry name" value="AS_sf"/>
</dbReference>
<gene>
    <name evidence="2" type="ORF">BCR38DRAFT_79421</name>
</gene>
<dbReference type="PANTHER" id="PTHR11895">
    <property type="entry name" value="TRANSAMIDASE"/>
    <property type="match status" value="1"/>
</dbReference>
<protein>
    <submittedName>
        <fullName evidence="2">Amidase signature domain-containing protein</fullName>
    </submittedName>
</protein>
<organism evidence="2 3">
    <name type="scientific">Pseudomassariella vexata</name>
    <dbReference type="NCBI Taxonomy" id="1141098"/>
    <lineage>
        <taxon>Eukaryota</taxon>
        <taxon>Fungi</taxon>
        <taxon>Dikarya</taxon>
        <taxon>Ascomycota</taxon>
        <taxon>Pezizomycotina</taxon>
        <taxon>Sordariomycetes</taxon>
        <taxon>Xylariomycetidae</taxon>
        <taxon>Amphisphaeriales</taxon>
        <taxon>Pseudomassariaceae</taxon>
        <taxon>Pseudomassariella</taxon>
    </lineage>
</organism>
<evidence type="ECO:0000259" key="1">
    <source>
        <dbReference type="Pfam" id="PF01425"/>
    </source>
</evidence>
<dbReference type="OrthoDB" id="421993at2759"/>
<dbReference type="Proteomes" id="UP000193689">
    <property type="component" value="Unassembled WGS sequence"/>
</dbReference>
<dbReference type="PANTHER" id="PTHR11895:SF67">
    <property type="entry name" value="AMIDASE DOMAIN-CONTAINING PROTEIN"/>
    <property type="match status" value="1"/>
</dbReference>
<dbReference type="Gene3D" id="3.90.1300.10">
    <property type="entry name" value="Amidase signature (AS) domain"/>
    <property type="match status" value="1"/>
</dbReference>
<dbReference type="STRING" id="1141098.A0A1Y2DF29"/>
<dbReference type="AlphaFoldDB" id="A0A1Y2DF29"/>
<dbReference type="GeneID" id="63781866"/>
<evidence type="ECO:0000313" key="3">
    <source>
        <dbReference type="Proteomes" id="UP000193689"/>
    </source>
</evidence>
<dbReference type="Pfam" id="PF01425">
    <property type="entry name" value="Amidase"/>
    <property type="match status" value="1"/>
</dbReference>
<dbReference type="EMBL" id="MCFJ01000018">
    <property type="protein sequence ID" value="ORY57736.1"/>
    <property type="molecule type" value="Genomic_DNA"/>
</dbReference>
<accession>A0A1Y2DF29</accession>
<proteinExistence type="predicted"/>
<dbReference type="GO" id="GO:0003824">
    <property type="term" value="F:catalytic activity"/>
    <property type="evidence" value="ECO:0007669"/>
    <property type="project" value="InterPro"/>
</dbReference>
<reference evidence="2 3" key="1">
    <citation type="submission" date="2016-07" db="EMBL/GenBank/DDBJ databases">
        <title>Pervasive Adenine N6-methylation of Active Genes in Fungi.</title>
        <authorList>
            <consortium name="DOE Joint Genome Institute"/>
            <person name="Mondo S.J."/>
            <person name="Dannebaum R.O."/>
            <person name="Kuo R.C."/>
            <person name="Labutti K."/>
            <person name="Haridas S."/>
            <person name="Kuo A."/>
            <person name="Salamov A."/>
            <person name="Ahrendt S.R."/>
            <person name="Lipzen A."/>
            <person name="Sullivan W."/>
            <person name="Andreopoulos W.B."/>
            <person name="Clum A."/>
            <person name="Lindquist E."/>
            <person name="Daum C."/>
            <person name="Ramamoorthy G.K."/>
            <person name="Gryganskyi A."/>
            <person name="Culley D."/>
            <person name="Magnuson J.K."/>
            <person name="James T.Y."/>
            <person name="O'Malley M.A."/>
            <person name="Stajich J.E."/>
            <person name="Spatafora J.W."/>
            <person name="Visel A."/>
            <person name="Grigoriev I.V."/>
        </authorList>
    </citation>
    <scope>NUCLEOTIDE SEQUENCE [LARGE SCALE GENOMIC DNA]</scope>
    <source>
        <strain evidence="2 3">CBS 129021</strain>
    </source>
</reference>
<dbReference type="SUPFAM" id="SSF75304">
    <property type="entry name" value="Amidase signature (AS) enzymes"/>
    <property type="match status" value="1"/>
</dbReference>
<feature type="domain" description="Amidase" evidence="1">
    <location>
        <begin position="150"/>
        <end position="561"/>
    </location>
</feature>
<keyword evidence="3" id="KW-1185">Reference proteome</keyword>